<organism evidence="1 2">
    <name type="scientific">Morus notabilis</name>
    <dbReference type="NCBI Taxonomy" id="981085"/>
    <lineage>
        <taxon>Eukaryota</taxon>
        <taxon>Viridiplantae</taxon>
        <taxon>Streptophyta</taxon>
        <taxon>Embryophyta</taxon>
        <taxon>Tracheophyta</taxon>
        <taxon>Spermatophyta</taxon>
        <taxon>Magnoliopsida</taxon>
        <taxon>eudicotyledons</taxon>
        <taxon>Gunneridae</taxon>
        <taxon>Pentapetalae</taxon>
        <taxon>rosids</taxon>
        <taxon>fabids</taxon>
        <taxon>Rosales</taxon>
        <taxon>Moraceae</taxon>
        <taxon>Moreae</taxon>
        <taxon>Morus</taxon>
    </lineage>
</organism>
<evidence type="ECO:0000313" key="1">
    <source>
        <dbReference type="EMBL" id="EXB52074.1"/>
    </source>
</evidence>
<dbReference type="eggNOG" id="KOG1444">
    <property type="taxonomic scope" value="Eukaryota"/>
</dbReference>
<gene>
    <name evidence="1" type="ORF">L484_024624</name>
</gene>
<dbReference type="AlphaFoldDB" id="W9QRP0"/>
<keyword evidence="2" id="KW-1185">Reference proteome</keyword>
<protein>
    <submittedName>
        <fullName evidence="1">Uncharacterized protein</fullName>
    </submittedName>
</protein>
<dbReference type="Proteomes" id="UP000030645">
    <property type="component" value="Unassembled WGS sequence"/>
</dbReference>
<evidence type="ECO:0000313" key="2">
    <source>
        <dbReference type="Proteomes" id="UP000030645"/>
    </source>
</evidence>
<reference evidence="2" key="1">
    <citation type="submission" date="2013-01" db="EMBL/GenBank/DDBJ databases">
        <title>Draft Genome Sequence of a Mulberry Tree, Morus notabilis C.K. Schneid.</title>
        <authorList>
            <person name="He N."/>
            <person name="Zhao S."/>
        </authorList>
    </citation>
    <scope>NUCLEOTIDE SEQUENCE</scope>
</reference>
<proteinExistence type="predicted"/>
<sequence>MVCLGMKKKNRWLLSGRWRVEWKEGTKFFVFNTSPPISSEASNLVIFFLSSILYCPDFSFSTLLLQMSNENDEENQKLGEAKINPKSSVEIIANWYNALLQQASVYGIASGYFISASLLSIIKKWAVMKFPYLFIEHGQLDLLTMWRFLPAAIIFYLPSSPTVSSSTPILTPSLSFVLSFQSSLRQERPSSYASLGPL</sequence>
<accession>W9QRP0</accession>
<name>W9QRP0_9ROSA</name>
<dbReference type="STRING" id="981085.W9QRP0"/>
<dbReference type="EMBL" id="KE344061">
    <property type="protein sequence ID" value="EXB52074.1"/>
    <property type="molecule type" value="Genomic_DNA"/>
</dbReference>